<evidence type="ECO:0000256" key="2">
    <source>
        <dbReference type="ARBA" id="ARBA00022797"/>
    </source>
</evidence>
<comment type="similarity">
    <text evidence="1">Belongs to the bacterial ring-hydroxylating dioxygenase beta subunit family.</text>
</comment>
<evidence type="ECO:0000313" key="5">
    <source>
        <dbReference type="EMBL" id="KAA6182186.1"/>
    </source>
</evidence>
<reference evidence="5 6" key="1">
    <citation type="submission" date="2019-09" db="EMBL/GenBank/DDBJ databases">
        <title>Whole-genome sequence of the purple sulfur bacterium Thiohalocapsa marina DSM 19078.</title>
        <authorList>
            <person name="Kyndt J.A."/>
            <person name="Meyer T.E."/>
        </authorList>
    </citation>
    <scope>NUCLEOTIDE SEQUENCE [LARGE SCALE GENOMIC DNA]</scope>
    <source>
        <strain evidence="5 6">DSM 19078</strain>
    </source>
</reference>
<dbReference type="RefSeq" id="WP_150094848.1">
    <property type="nucleotide sequence ID" value="NZ_JBFUOH010000092.1"/>
</dbReference>
<protein>
    <submittedName>
        <fullName evidence="5">Benzoate 1,2-dioxygenase small subunit</fullName>
        <ecNumber evidence="5">1.14.12.10</ecNumber>
    </submittedName>
</protein>
<evidence type="ECO:0000256" key="3">
    <source>
        <dbReference type="ARBA" id="ARBA00022964"/>
    </source>
</evidence>
<organism evidence="5 6">
    <name type="scientific">Thiohalocapsa marina</name>
    <dbReference type="NCBI Taxonomy" id="424902"/>
    <lineage>
        <taxon>Bacteria</taxon>
        <taxon>Pseudomonadati</taxon>
        <taxon>Pseudomonadota</taxon>
        <taxon>Gammaproteobacteria</taxon>
        <taxon>Chromatiales</taxon>
        <taxon>Chromatiaceae</taxon>
        <taxon>Thiohalocapsa</taxon>
    </lineage>
</organism>
<dbReference type="InterPro" id="IPR000391">
    <property type="entry name" value="Rng_hydr_dOase-bsu"/>
</dbReference>
<dbReference type="EMBL" id="VWXX01000052">
    <property type="protein sequence ID" value="KAA6182186.1"/>
    <property type="molecule type" value="Genomic_DNA"/>
</dbReference>
<dbReference type="AlphaFoldDB" id="A0A5M8FEQ2"/>
<dbReference type="GO" id="GO:0018623">
    <property type="term" value="F:benzoate 1,2-dioxygenase activity"/>
    <property type="evidence" value="ECO:0007669"/>
    <property type="project" value="UniProtKB-EC"/>
</dbReference>
<dbReference type="Pfam" id="PF00866">
    <property type="entry name" value="Ring_hydroxyl_B"/>
    <property type="match status" value="1"/>
</dbReference>
<dbReference type="OrthoDB" id="7446267at2"/>
<name>A0A5M8FEQ2_9GAMM</name>
<accession>A0A5M8FEQ2</accession>
<evidence type="ECO:0000256" key="1">
    <source>
        <dbReference type="ARBA" id="ARBA00009570"/>
    </source>
</evidence>
<dbReference type="InterPro" id="IPR017641">
    <property type="entry name" value="Benzo_1-2-diOase_ssu"/>
</dbReference>
<evidence type="ECO:0000313" key="6">
    <source>
        <dbReference type="Proteomes" id="UP000322981"/>
    </source>
</evidence>
<dbReference type="Gene3D" id="3.10.450.50">
    <property type="match status" value="1"/>
</dbReference>
<dbReference type="SUPFAM" id="SSF54427">
    <property type="entry name" value="NTF2-like"/>
    <property type="match status" value="1"/>
</dbReference>
<keyword evidence="3 5" id="KW-0223">Dioxygenase</keyword>
<dbReference type="NCBIfam" id="TIGR03232">
    <property type="entry name" value="benzo_1_2_benB"/>
    <property type="match status" value="1"/>
</dbReference>
<comment type="caution">
    <text evidence="5">The sequence shown here is derived from an EMBL/GenBank/DDBJ whole genome shotgun (WGS) entry which is preliminary data.</text>
</comment>
<dbReference type="InterPro" id="IPR032710">
    <property type="entry name" value="NTF2-like_dom_sf"/>
</dbReference>
<keyword evidence="6" id="KW-1185">Reference proteome</keyword>
<gene>
    <name evidence="5" type="primary">benB</name>
    <name evidence="5" type="ORF">F2Q65_18320</name>
</gene>
<dbReference type="CDD" id="cd00667">
    <property type="entry name" value="ring_hydroxylating_dioxygenases_beta"/>
    <property type="match status" value="1"/>
</dbReference>
<sequence>MMLTYEAVQQFLFQEARAQAERRWDDWLQFYAADVEYHMPSWDDDDKPTSDPKTEVSLIYYANRQGLEDRVFRIETDRSSATIPDTRYNRSITNVEILEQGEQSIEVCFNWTTHTYRYHQTDVYFGVSRYLIDTSGDRPLIKKKYVLLKNDYIHHVLDVYQV</sequence>
<dbReference type="PANTHER" id="PTHR41534">
    <property type="entry name" value="BLR3401 PROTEIN"/>
    <property type="match status" value="1"/>
</dbReference>
<keyword evidence="2" id="KW-0058">Aromatic hydrocarbons catabolism</keyword>
<dbReference type="Proteomes" id="UP000322981">
    <property type="component" value="Unassembled WGS sequence"/>
</dbReference>
<dbReference type="EC" id="1.14.12.10" evidence="5"/>
<proteinExistence type="inferred from homology"/>
<keyword evidence="4 5" id="KW-0560">Oxidoreductase</keyword>
<evidence type="ECO:0000256" key="4">
    <source>
        <dbReference type="ARBA" id="ARBA00023002"/>
    </source>
</evidence>
<dbReference type="PANTHER" id="PTHR41534:SF1">
    <property type="entry name" value="BLR3401 PROTEIN"/>
    <property type="match status" value="1"/>
</dbReference>
<dbReference type="GO" id="GO:0019380">
    <property type="term" value="P:3-phenylpropionate catabolic process"/>
    <property type="evidence" value="ECO:0007669"/>
    <property type="project" value="TreeGrafter"/>
</dbReference>